<dbReference type="Gene3D" id="3.10.450.60">
    <property type="match status" value="1"/>
</dbReference>
<dbReference type="Proteomes" id="UP000016935">
    <property type="component" value="Unassembled WGS sequence"/>
</dbReference>
<keyword evidence="2" id="KW-0479">Metal-binding</keyword>
<accession>R0JZ09</accession>
<dbReference type="Gene3D" id="1.20.245.10">
    <property type="entry name" value="Lipoxygenase-1, Domain 5"/>
    <property type="match status" value="1"/>
</dbReference>
<evidence type="ECO:0000256" key="3">
    <source>
        <dbReference type="ARBA" id="ARBA00022964"/>
    </source>
</evidence>
<name>R0JZ09_EXST2</name>
<evidence type="ECO:0000313" key="7">
    <source>
        <dbReference type="Proteomes" id="UP000016935"/>
    </source>
</evidence>
<dbReference type="GO" id="GO:0046872">
    <property type="term" value="F:metal ion binding"/>
    <property type="evidence" value="ECO:0007669"/>
    <property type="project" value="UniProtKB-KW"/>
</dbReference>
<dbReference type="OrthoDB" id="407298at2759"/>
<reference evidence="6 7" key="1">
    <citation type="journal article" date="2012" name="PLoS Pathog.">
        <title>Diverse lifestyles and strategies of plant pathogenesis encoded in the genomes of eighteen Dothideomycetes fungi.</title>
        <authorList>
            <person name="Ohm R.A."/>
            <person name="Feau N."/>
            <person name="Henrissat B."/>
            <person name="Schoch C.L."/>
            <person name="Horwitz B.A."/>
            <person name="Barry K.W."/>
            <person name="Condon B.J."/>
            <person name="Copeland A.C."/>
            <person name="Dhillon B."/>
            <person name="Glaser F."/>
            <person name="Hesse C.N."/>
            <person name="Kosti I."/>
            <person name="LaButti K."/>
            <person name="Lindquist E.A."/>
            <person name="Lucas S."/>
            <person name="Salamov A.A."/>
            <person name="Bradshaw R.E."/>
            <person name="Ciuffetti L."/>
            <person name="Hamelin R.C."/>
            <person name="Kema G.H.J."/>
            <person name="Lawrence C."/>
            <person name="Scott J.A."/>
            <person name="Spatafora J.W."/>
            <person name="Turgeon B.G."/>
            <person name="de Wit P.J.G.M."/>
            <person name="Zhong S."/>
            <person name="Goodwin S.B."/>
            <person name="Grigoriev I.V."/>
        </authorList>
    </citation>
    <scope>NUCLEOTIDE SEQUENCE [LARGE SCALE GENOMIC DNA]</scope>
    <source>
        <strain evidence="7">28A</strain>
    </source>
</reference>
<keyword evidence="3" id="KW-0223">Dioxygenase</keyword>
<organism evidence="6 7">
    <name type="scientific">Exserohilum turcicum (strain 28A)</name>
    <name type="common">Northern leaf blight fungus</name>
    <name type="synonym">Setosphaeria turcica</name>
    <dbReference type="NCBI Taxonomy" id="671987"/>
    <lineage>
        <taxon>Eukaryota</taxon>
        <taxon>Fungi</taxon>
        <taxon>Dikarya</taxon>
        <taxon>Ascomycota</taxon>
        <taxon>Pezizomycotina</taxon>
        <taxon>Dothideomycetes</taxon>
        <taxon>Pleosporomycetidae</taxon>
        <taxon>Pleosporales</taxon>
        <taxon>Pleosporineae</taxon>
        <taxon>Pleosporaceae</taxon>
        <taxon>Exserohilum</taxon>
    </lineage>
</organism>
<dbReference type="InterPro" id="IPR036226">
    <property type="entry name" value="LipOase_C_sf"/>
</dbReference>
<dbReference type="eggNOG" id="ENOG502QQSP">
    <property type="taxonomic scope" value="Eukaryota"/>
</dbReference>
<dbReference type="PANTHER" id="PTHR11771">
    <property type="entry name" value="LIPOXYGENASE"/>
    <property type="match status" value="1"/>
</dbReference>
<dbReference type="GO" id="GO:0034440">
    <property type="term" value="P:lipid oxidation"/>
    <property type="evidence" value="ECO:0007669"/>
    <property type="project" value="InterPro"/>
</dbReference>
<sequence>MVRLWTGTGAVLVQTLYWYKMAGGLKTIDDYVELYNGQWQESAPRGLYPGVLTNYTDDLSFSMTQLSENPYRIFRVPKDTKLPFTVSNTSAIAGQSLESLQSSGRLFLTDFLDQKYQLMSPGKYGAACQAYFYIDPISQDFLPLAIKPNLEGSELVYTPQDLDNDWLLAKMMFNLNSLWYTQWYHLAATHAVSEIVYLSAIRTLSDEHPIMAILHRLMKDAWAFRPVAVERLTYPGGPIDKLFPWTGAQAANYTHALYQSGEASAFQANYFGPNLEKRGLINSTSGPKIKAFPFYQDACVINAEIRRFMETLVNSYYKDAIDITNDSELQAWIKEAIPAQIVDFPSSIDNAGTIIDILTHIAHLVSIVHGTLNSNALFASSGSLPFHPFAFYSPLPTTKVIMDIMQFMPPVEASLGQIALTGNFNRPSFVSSNETMVHMFDDRVMLSKMNKDVEKAERLFRDAMKRHSNVVRGRNFGRDQLCGGMTYCWTTLDPDTASYWLTA</sequence>
<dbReference type="HOGENOM" id="CLU_004282_4_0_1"/>
<evidence type="ECO:0000256" key="2">
    <source>
        <dbReference type="ARBA" id="ARBA00022723"/>
    </source>
</evidence>
<dbReference type="PROSITE" id="PS51393">
    <property type="entry name" value="LIPOXYGENASE_3"/>
    <property type="match status" value="1"/>
</dbReference>
<evidence type="ECO:0000259" key="5">
    <source>
        <dbReference type="PROSITE" id="PS51393"/>
    </source>
</evidence>
<dbReference type="Pfam" id="PF00305">
    <property type="entry name" value="Lipoxygenase"/>
    <property type="match status" value="1"/>
</dbReference>
<evidence type="ECO:0000313" key="6">
    <source>
        <dbReference type="EMBL" id="EOA82679.1"/>
    </source>
</evidence>
<dbReference type="EMBL" id="KB908844">
    <property type="protein sequence ID" value="EOA82679.1"/>
    <property type="molecule type" value="Genomic_DNA"/>
</dbReference>
<gene>
    <name evidence="6" type="ORF">SETTUDRAFT_22650</name>
</gene>
<dbReference type="RefSeq" id="XP_008029369.1">
    <property type="nucleotide sequence ID" value="XM_008031178.1"/>
</dbReference>
<feature type="domain" description="Lipoxygenase" evidence="5">
    <location>
        <begin position="1"/>
        <end position="503"/>
    </location>
</feature>
<dbReference type="InterPro" id="IPR000907">
    <property type="entry name" value="LipOase"/>
</dbReference>
<dbReference type="GeneID" id="19402589"/>
<protein>
    <recommendedName>
        <fullName evidence="1">Manganese lipoxygenase</fullName>
    </recommendedName>
</protein>
<evidence type="ECO:0000256" key="4">
    <source>
        <dbReference type="ARBA" id="ARBA00023002"/>
    </source>
</evidence>
<proteinExistence type="predicted"/>
<keyword evidence="4" id="KW-0560">Oxidoreductase</keyword>
<dbReference type="STRING" id="671987.R0JZ09"/>
<reference evidence="6 7" key="2">
    <citation type="journal article" date="2013" name="PLoS Genet.">
        <title>Comparative genome structure, secondary metabolite, and effector coding capacity across Cochliobolus pathogens.</title>
        <authorList>
            <person name="Condon B.J."/>
            <person name="Leng Y."/>
            <person name="Wu D."/>
            <person name="Bushley K.E."/>
            <person name="Ohm R.A."/>
            <person name="Otillar R."/>
            <person name="Martin J."/>
            <person name="Schackwitz W."/>
            <person name="Grimwood J."/>
            <person name="MohdZainudin N."/>
            <person name="Xue C."/>
            <person name="Wang R."/>
            <person name="Manning V.A."/>
            <person name="Dhillon B."/>
            <person name="Tu Z.J."/>
            <person name="Steffenson B.J."/>
            <person name="Salamov A."/>
            <person name="Sun H."/>
            <person name="Lowry S."/>
            <person name="LaButti K."/>
            <person name="Han J."/>
            <person name="Copeland A."/>
            <person name="Lindquist E."/>
            <person name="Barry K."/>
            <person name="Schmutz J."/>
            <person name="Baker S.E."/>
            <person name="Ciuffetti L.M."/>
            <person name="Grigoriev I.V."/>
            <person name="Zhong S."/>
            <person name="Turgeon B.G."/>
        </authorList>
    </citation>
    <scope>NUCLEOTIDE SEQUENCE [LARGE SCALE GENOMIC DNA]</scope>
    <source>
        <strain evidence="7">28A</strain>
    </source>
</reference>
<dbReference type="GO" id="GO:0043651">
    <property type="term" value="P:linoleic acid metabolic process"/>
    <property type="evidence" value="ECO:0007669"/>
    <property type="project" value="UniProtKB-ARBA"/>
</dbReference>
<dbReference type="SUPFAM" id="SSF48484">
    <property type="entry name" value="Lipoxigenase"/>
    <property type="match status" value="1"/>
</dbReference>
<dbReference type="InterPro" id="IPR013819">
    <property type="entry name" value="LipOase_C"/>
</dbReference>
<dbReference type="AlphaFoldDB" id="R0JZ09"/>
<keyword evidence="7" id="KW-1185">Reference proteome</keyword>
<evidence type="ECO:0000256" key="1">
    <source>
        <dbReference type="ARBA" id="ARBA00021175"/>
    </source>
</evidence>
<dbReference type="GO" id="GO:0050584">
    <property type="term" value="F:linoleate 11-lipoxygenase activity"/>
    <property type="evidence" value="ECO:0007669"/>
    <property type="project" value="UniProtKB-ARBA"/>
</dbReference>